<gene>
    <name evidence="2" type="ORF">TAV2_LOCUS26256</name>
</gene>
<proteinExistence type="predicted"/>
<dbReference type="PANTHER" id="PTHR43349">
    <property type="entry name" value="PINORESINOL REDUCTASE-RELATED"/>
    <property type="match status" value="1"/>
</dbReference>
<organism evidence="2 3">
    <name type="scientific">Thlaspi arvense</name>
    <name type="common">Field penny-cress</name>
    <dbReference type="NCBI Taxonomy" id="13288"/>
    <lineage>
        <taxon>Eukaryota</taxon>
        <taxon>Viridiplantae</taxon>
        <taxon>Streptophyta</taxon>
        <taxon>Embryophyta</taxon>
        <taxon>Tracheophyta</taxon>
        <taxon>Spermatophyta</taxon>
        <taxon>Magnoliopsida</taxon>
        <taxon>eudicotyledons</taxon>
        <taxon>Gunneridae</taxon>
        <taxon>Pentapetalae</taxon>
        <taxon>rosids</taxon>
        <taxon>malvids</taxon>
        <taxon>Brassicales</taxon>
        <taxon>Brassicaceae</taxon>
        <taxon>Thlaspideae</taxon>
        <taxon>Thlaspi</taxon>
    </lineage>
</organism>
<dbReference type="Gene3D" id="3.90.25.10">
    <property type="entry name" value="UDP-galactose 4-epimerase, domain 1"/>
    <property type="match status" value="1"/>
</dbReference>
<comment type="caution">
    <text evidence="2">The sequence shown here is derived from an EMBL/GenBank/DDBJ whole genome shotgun (WGS) entry which is preliminary data.</text>
</comment>
<dbReference type="InterPro" id="IPR050608">
    <property type="entry name" value="NmrA-type/Isoflavone_red_sf"/>
</dbReference>
<dbReference type="Proteomes" id="UP000836841">
    <property type="component" value="Unassembled WGS sequence"/>
</dbReference>
<accession>A0AAU9TCF9</accession>
<dbReference type="AlphaFoldDB" id="A0AAU9TCF9"/>
<dbReference type="PANTHER" id="PTHR43349:SF43">
    <property type="entry name" value="ISOEUGENOL SYNTHASE 1-LIKE"/>
    <property type="match status" value="1"/>
</dbReference>
<evidence type="ECO:0000256" key="1">
    <source>
        <dbReference type="SAM" id="MobiDB-lite"/>
    </source>
</evidence>
<keyword evidence="3" id="KW-1185">Reference proteome</keyword>
<evidence type="ECO:0000313" key="3">
    <source>
        <dbReference type="Proteomes" id="UP000836841"/>
    </source>
</evidence>
<protein>
    <submittedName>
        <fullName evidence="2">Uncharacterized protein</fullName>
    </submittedName>
</protein>
<evidence type="ECO:0000313" key="2">
    <source>
        <dbReference type="EMBL" id="CAH2080555.1"/>
    </source>
</evidence>
<dbReference type="EMBL" id="CAJVSB020000916">
    <property type="protein sequence ID" value="CAH2080555.1"/>
    <property type="molecule type" value="Genomic_DNA"/>
</dbReference>
<sequence>MRWQRSITRKTCSIHDQSCHRSKGQEPGANHKAPRQRCLPARFVSSWQIKTGRTFQITHLPSNKSSNSLAVSLPRPDNIAMAILHNIFVEGAQLSFELEEKDLEASKLYPDYNYTSVDSLLDICLVNPPNPKLASFA</sequence>
<name>A0AAU9TCF9_THLAR</name>
<reference evidence="2 3" key="1">
    <citation type="submission" date="2022-03" db="EMBL/GenBank/DDBJ databases">
        <authorList>
            <person name="Nunn A."/>
            <person name="Chopra R."/>
            <person name="Nunn A."/>
            <person name="Contreras Garrido A."/>
        </authorList>
    </citation>
    <scope>NUCLEOTIDE SEQUENCE [LARGE SCALE GENOMIC DNA]</scope>
</reference>
<feature type="region of interest" description="Disordered" evidence="1">
    <location>
        <begin position="14"/>
        <end position="35"/>
    </location>
</feature>